<dbReference type="Proteomes" id="UP001623330">
    <property type="component" value="Unassembled WGS sequence"/>
</dbReference>
<gene>
    <name evidence="1" type="ORF">RNJ44_03283</name>
</gene>
<keyword evidence="2" id="KW-1185">Reference proteome</keyword>
<evidence type="ECO:0000313" key="2">
    <source>
        <dbReference type="Proteomes" id="UP001623330"/>
    </source>
</evidence>
<sequence length="820" mass="96815">MLRNKILRNRLILLHLSYKNTHGIQRNISKRVFILHNRHFSTTKTIQEVFHIKDNKEPNTSHNEKEYVYINSDSPHEQSLHFLTHTSPSVNTVKINSEISPKRDEKEENEINFVTEQKFNYVWLPLIKEYCLDVNNYDIPINIVDKSIKFTLPQFMKVLYSLIEHKRLLDVHKIFLSNTSLLHIWRHDNSLRDMYKDLLELMLDVEKELLNFETIEIVFSEYIKIPSPKAKYITIGLRAFIDNNEFQLAKAFYMQSLTHPGNFPMTPNDLHQFLLEISHYNDLPNTNLFFGTWLSARCVEKDDVTNYPLIETMQLVHGMILLFQDKVQLSQFINNVIVQKSGYLQSVEFELTQYLNKVWRVLSDVNPETEERDTLFNNLPEYLNLLLHTPIKRTNFYSKLLDYCTISRDIQKFTEVVAVIEKDVGVNMDVTVKEKVGQILSRSRKFTTALEYYEDLIINGSDGALLPIKHSYLNDLWYCITLDYPVLIKVIANELRLTLNKKKYHYHFPWLKFYLQKITQIKMSKINGGIGWNALNLRDAEYGNLMTLDRAIKQRDTKTVDLIIQQTMRDGLVPNFHFYYTLVKALLKNSLITSAKIVDDNIRKSYHSIPEKLNILWLRNDITTRSKGKELSHTEMRRMIAGILRGYMDSKKKSLGYRDYIELTHLAIDFSQYTLADRCLELAWNNFQNKKNAIDWKIFYMTSIKLSTRELDLEDVMETIRQWIKNKDAYILTHGSIRRIKGYLAYFPKKLGDSPDLDKAMLDRAYQDLNVLKTKYLDYKFQGLNDMKRLCNFIETAFDKEIERLHNKKGEIIKESTKNN</sequence>
<name>A0ABR4NZD3_9SACH</name>
<comment type="caution">
    <text evidence="1">The sequence shown here is derived from an EMBL/GenBank/DDBJ whole genome shotgun (WGS) entry which is preliminary data.</text>
</comment>
<dbReference type="EMBL" id="JBEVYD010000003">
    <property type="protein sequence ID" value="KAL3234521.1"/>
    <property type="molecule type" value="Genomic_DNA"/>
</dbReference>
<evidence type="ECO:0000313" key="1">
    <source>
        <dbReference type="EMBL" id="KAL3234521.1"/>
    </source>
</evidence>
<organism evidence="1 2">
    <name type="scientific">Nakaseomyces bracarensis</name>
    <dbReference type="NCBI Taxonomy" id="273131"/>
    <lineage>
        <taxon>Eukaryota</taxon>
        <taxon>Fungi</taxon>
        <taxon>Dikarya</taxon>
        <taxon>Ascomycota</taxon>
        <taxon>Saccharomycotina</taxon>
        <taxon>Saccharomycetes</taxon>
        <taxon>Saccharomycetales</taxon>
        <taxon>Saccharomycetaceae</taxon>
        <taxon>Nakaseomyces</taxon>
    </lineage>
</organism>
<proteinExistence type="predicted"/>
<protein>
    <submittedName>
        <fullName evidence="1">Uncharacterized protein</fullName>
    </submittedName>
</protein>
<accession>A0ABR4NZD3</accession>
<reference evidence="1 2" key="1">
    <citation type="submission" date="2024-05" db="EMBL/GenBank/DDBJ databases">
        <title>Long read based assembly of the Candida bracarensis genome reveals expanded adhesin content.</title>
        <authorList>
            <person name="Marcet-Houben M."/>
            <person name="Ksiezopolska E."/>
            <person name="Gabaldon T."/>
        </authorList>
    </citation>
    <scope>NUCLEOTIDE SEQUENCE [LARGE SCALE GENOMIC DNA]</scope>
    <source>
        <strain evidence="1 2">CBM6</strain>
    </source>
</reference>